<organism evidence="3 4">
    <name type="scientific">Symbiodinium pilosum</name>
    <name type="common">Dinoflagellate</name>
    <dbReference type="NCBI Taxonomy" id="2952"/>
    <lineage>
        <taxon>Eukaryota</taxon>
        <taxon>Sar</taxon>
        <taxon>Alveolata</taxon>
        <taxon>Dinophyceae</taxon>
        <taxon>Suessiales</taxon>
        <taxon>Symbiodiniaceae</taxon>
        <taxon>Symbiodinium</taxon>
    </lineage>
</organism>
<dbReference type="PROSITE" id="PS00195">
    <property type="entry name" value="GLUTAREDOXIN_1"/>
    <property type="match status" value="1"/>
</dbReference>
<sequence>MRSARAAWRLGRCGALSLPAGIVQARRLSAQDFEALSIRELQELARQKGVALDDCFEKRDMVDKLRQSSISTSETSTNKASGGCAGDATDKEVDSMSIAELRSLIHEAGLSSRDLLERGDFLQRAKEAKAKLRHSKGASASQAKSTPRSPKADRSQLPWDVQRYKDLEIVLFARGGCPHCVAAFDLLKRRGLADFELQDVEWSKEAVQEFRRLGGNGVPHLVFLFEADGQEPVRMEACKGVVHRSDLERVCRVVGLGDHAATIWQALRPASGPQHPLEICDLEPYEAANLYAFTEEVFKLLGYHLNRAWGLLTSGSSGDTEVKSISLEQFQEAYSRLGLSGDADLIFRGLVSFNQDGSDGRLWKEELGYAWFLTIKAATIRTVPASRRPQGWEASGCRHAAQLLAALGFRDEVPRPASMVARLETFGFSASLLGAALELVACEVPGLRQGLTSALSGQRHVVSKPGTPVGMQRRANSTGAGGRPNMPEWDDSKTLPKRVRAPFSPFIAKKYHQRTDWLMGGAWRDSPSKPPFNPSARYESDPTPRTTRGYVVNSQPSQTATADSTAESANPENTPTSTQRVDAATQAGKAVAICIPKRDGAGRWSGSAGVSSLRTSSLSS</sequence>
<feature type="domain" description="Glutaredoxin" evidence="2">
    <location>
        <begin position="169"/>
        <end position="222"/>
    </location>
</feature>
<dbReference type="InterPro" id="IPR036249">
    <property type="entry name" value="Thioredoxin-like_sf"/>
</dbReference>
<dbReference type="AlphaFoldDB" id="A0A812R3K7"/>
<protein>
    <submittedName>
        <fullName evidence="3">Pth protein</fullName>
    </submittedName>
</protein>
<evidence type="ECO:0000313" key="4">
    <source>
        <dbReference type="Proteomes" id="UP000649617"/>
    </source>
</evidence>
<dbReference type="InterPro" id="IPR011767">
    <property type="entry name" value="GLR_AS"/>
</dbReference>
<dbReference type="Proteomes" id="UP000649617">
    <property type="component" value="Unassembled WGS sequence"/>
</dbReference>
<reference evidence="3" key="1">
    <citation type="submission" date="2021-02" db="EMBL/GenBank/DDBJ databases">
        <authorList>
            <person name="Dougan E. K."/>
            <person name="Rhodes N."/>
            <person name="Thang M."/>
            <person name="Chan C."/>
        </authorList>
    </citation>
    <scope>NUCLEOTIDE SEQUENCE</scope>
</reference>
<comment type="caution">
    <text evidence="3">The sequence shown here is derived from an EMBL/GenBank/DDBJ whole genome shotgun (WGS) entry which is preliminary data.</text>
</comment>
<accession>A0A812R3K7</accession>
<dbReference type="PROSITE" id="PS51354">
    <property type="entry name" value="GLUTAREDOXIN_2"/>
    <property type="match status" value="1"/>
</dbReference>
<dbReference type="OrthoDB" id="423227at2759"/>
<name>A0A812R3K7_SYMPI</name>
<dbReference type="InterPro" id="IPR002109">
    <property type="entry name" value="Glutaredoxin"/>
</dbReference>
<dbReference type="Gene3D" id="3.40.30.10">
    <property type="entry name" value="Glutaredoxin"/>
    <property type="match status" value="1"/>
</dbReference>
<evidence type="ECO:0000313" key="3">
    <source>
        <dbReference type="EMBL" id="CAE7419286.1"/>
    </source>
</evidence>
<feature type="compositionally biased region" description="Polar residues" evidence="1">
    <location>
        <begin position="138"/>
        <end position="148"/>
    </location>
</feature>
<evidence type="ECO:0000259" key="2">
    <source>
        <dbReference type="Pfam" id="PF00462"/>
    </source>
</evidence>
<keyword evidence="4" id="KW-1185">Reference proteome</keyword>
<dbReference type="Pfam" id="PF00462">
    <property type="entry name" value="Glutaredoxin"/>
    <property type="match status" value="1"/>
</dbReference>
<feature type="compositionally biased region" description="Polar residues" evidence="1">
    <location>
        <begin position="552"/>
        <end position="580"/>
    </location>
</feature>
<evidence type="ECO:0000256" key="1">
    <source>
        <dbReference type="SAM" id="MobiDB-lite"/>
    </source>
</evidence>
<feature type="region of interest" description="Disordered" evidence="1">
    <location>
        <begin position="521"/>
        <end position="620"/>
    </location>
</feature>
<feature type="compositionally biased region" description="Polar residues" evidence="1">
    <location>
        <begin position="67"/>
        <end position="80"/>
    </location>
</feature>
<dbReference type="EMBL" id="CAJNIZ010018991">
    <property type="protein sequence ID" value="CAE7419286.1"/>
    <property type="molecule type" value="Genomic_DNA"/>
</dbReference>
<dbReference type="SUPFAM" id="SSF52833">
    <property type="entry name" value="Thioredoxin-like"/>
    <property type="match status" value="1"/>
</dbReference>
<feature type="compositionally biased region" description="Low complexity" evidence="1">
    <location>
        <begin position="605"/>
        <end position="620"/>
    </location>
</feature>
<proteinExistence type="predicted"/>
<gene>
    <name evidence="3" type="primary">pth</name>
    <name evidence="3" type="ORF">SPIL2461_LOCUS10315</name>
</gene>
<feature type="region of interest" description="Disordered" evidence="1">
    <location>
        <begin position="131"/>
        <end position="157"/>
    </location>
</feature>
<feature type="region of interest" description="Disordered" evidence="1">
    <location>
        <begin position="460"/>
        <end position="493"/>
    </location>
</feature>
<feature type="region of interest" description="Disordered" evidence="1">
    <location>
        <begin position="66"/>
        <end position="88"/>
    </location>
</feature>